<comment type="caution">
    <text evidence="9">The sequence shown here is derived from an EMBL/GenBank/DDBJ whole genome shotgun (WGS) entry which is preliminary data.</text>
</comment>
<dbReference type="SUPFAM" id="SSF48452">
    <property type="entry name" value="TPR-like"/>
    <property type="match status" value="1"/>
</dbReference>
<keyword evidence="2 6" id="KW-0547">Nucleotide-binding</keyword>
<gene>
    <name evidence="9" type="ORF">WB794_10455</name>
</gene>
<evidence type="ECO:0000313" key="9">
    <source>
        <dbReference type="EMBL" id="MEJ1250089.1"/>
    </source>
</evidence>
<feature type="region of interest" description="Disordered" evidence="7">
    <location>
        <begin position="1"/>
        <end position="57"/>
    </location>
</feature>
<evidence type="ECO:0000256" key="3">
    <source>
        <dbReference type="ARBA" id="ARBA00022777"/>
    </source>
</evidence>
<feature type="repeat" description="TPR" evidence="5">
    <location>
        <begin position="851"/>
        <end position="884"/>
    </location>
</feature>
<proteinExistence type="predicted"/>
<evidence type="ECO:0000256" key="6">
    <source>
        <dbReference type="PROSITE-ProRule" id="PRU10141"/>
    </source>
</evidence>
<evidence type="ECO:0000256" key="4">
    <source>
        <dbReference type="ARBA" id="ARBA00022840"/>
    </source>
</evidence>
<evidence type="ECO:0000256" key="5">
    <source>
        <dbReference type="PROSITE-ProRule" id="PRU00339"/>
    </source>
</evidence>
<feature type="domain" description="Protein kinase" evidence="8">
    <location>
        <begin position="100"/>
        <end position="351"/>
    </location>
</feature>
<evidence type="ECO:0000256" key="7">
    <source>
        <dbReference type="SAM" id="MobiDB-lite"/>
    </source>
</evidence>
<keyword evidence="1" id="KW-0808">Transferase</keyword>
<dbReference type="Pfam" id="PF00069">
    <property type="entry name" value="Pkinase"/>
    <property type="match status" value="1"/>
</dbReference>
<dbReference type="AlphaFoldDB" id="A0AAW9RAE3"/>
<accession>A0AAW9RAE3</accession>
<dbReference type="InterPro" id="IPR011990">
    <property type="entry name" value="TPR-like_helical_dom_sf"/>
</dbReference>
<keyword evidence="3 9" id="KW-0418">Kinase</keyword>
<sequence>MAGRLRRQVEIGQQERRSGGSEESALPSEDEKNVTGRTPQKAKRAAGPGHAPRRPPPILLCLRDGCLPFPSPARRVVDARPSGADTPPQPQGAGLDIAGYRIVRTLGRGGMATVYLALQESVQREVALKVMSKALLGDEQFGERFLREARIAARLRHPNVVQVHDVGVSGEHHYIAMEYLPGGPVMGRIGEPRPVAFALRVVRQIAGALDYAGAHGIVHRDIKPDNILLREDGSAVLTDFGIAHASDASRMTRTGAIIGTPHYMSPEQARGLPLDGRADLYSLGILLYEMLVGKVPYQAEDSLAVGIMHITAPMPRLPEDLAWLQPVLDGLLAKDPDGRYQSGAQVVAAIRGIEQASSELRETRVTPPADAAQLPPQRYDEPRLGRIDEVLRTPARSRGAPASQSGRGLRWLLAGLLVAVLAGGALYLFQDQIRAGLPVTRMNSLLLAADEALDQGNLSGSDTSARELYLAALALDPDSLAARRGVREVGQRLVAAARAALQNGDSAPARELVAQAAVLGLSATDVAELSRSLQVVDAREVAMVDLLDAARSALDAGRLDEGEDGAVALYRRILASDPGNAVALAGLRDVLDQLLAQAAERIAAGEPDAGSSLIERVAALDPSHLGLPEARARLAAARQARADDLAARVDAADALLARGHLVPPRQPNAQEAYQAVLADDPAQARARAGLRKVATALLGQATHRIDDYRFDEARNLIDRAETLAPDLTAVATTRRHLEDVRTRRQRAQQGDSADAADLPDLLARARAAADAGQFLAPPGDSAYDLYRAALSRAPGNAEARAGLAGLPDRAMRRFEEAMVANRLSAARRALDAVAAISAGDARLPGARQRLARSYMAYASERLGAGEIDLAARAFDQARELDPGNTDLPALQARLEQARGG</sequence>
<reference evidence="9 10" key="1">
    <citation type="journal article" date="2016" name="Antonie Van Leeuwenhoek">
        <title>Denitratimonas tolerans gen. nov., sp. nov., a denitrifying bacterium isolated from a bioreactor for tannery wastewater treatment.</title>
        <authorList>
            <person name="Han S.I."/>
            <person name="Kim J.O."/>
            <person name="Lee Y.R."/>
            <person name="Ekpeghere K.I."/>
            <person name="Koh S.C."/>
            <person name="Whang K.S."/>
        </authorList>
    </citation>
    <scope>NUCLEOTIDE SEQUENCE [LARGE SCALE GENOMIC DNA]</scope>
    <source>
        <strain evidence="9 10">KACC 17565</strain>
    </source>
</reference>
<name>A0AAW9RAE3_9GAMM</name>
<organism evidence="9 10">
    <name type="scientific">Denitratimonas tolerans</name>
    <dbReference type="NCBI Taxonomy" id="1338420"/>
    <lineage>
        <taxon>Bacteria</taxon>
        <taxon>Pseudomonadati</taxon>
        <taxon>Pseudomonadota</taxon>
        <taxon>Gammaproteobacteria</taxon>
        <taxon>Lysobacterales</taxon>
        <taxon>Lysobacteraceae</taxon>
        <taxon>Denitratimonas</taxon>
    </lineage>
</organism>
<dbReference type="InterPro" id="IPR019734">
    <property type="entry name" value="TPR_rpt"/>
</dbReference>
<dbReference type="Gene3D" id="3.30.200.20">
    <property type="entry name" value="Phosphorylase Kinase, domain 1"/>
    <property type="match status" value="1"/>
</dbReference>
<feature type="region of interest" description="Disordered" evidence="7">
    <location>
        <begin position="73"/>
        <end position="92"/>
    </location>
</feature>
<dbReference type="Gene3D" id="1.25.40.10">
    <property type="entry name" value="Tetratricopeptide repeat domain"/>
    <property type="match status" value="2"/>
</dbReference>
<evidence type="ECO:0000256" key="2">
    <source>
        <dbReference type="ARBA" id="ARBA00022741"/>
    </source>
</evidence>
<dbReference type="GO" id="GO:0005524">
    <property type="term" value="F:ATP binding"/>
    <property type="evidence" value="ECO:0007669"/>
    <property type="project" value="UniProtKB-UniRule"/>
</dbReference>
<evidence type="ECO:0000256" key="1">
    <source>
        <dbReference type="ARBA" id="ARBA00022679"/>
    </source>
</evidence>
<keyword evidence="5" id="KW-0802">TPR repeat</keyword>
<dbReference type="PROSITE" id="PS50011">
    <property type="entry name" value="PROTEIN_KINASE_DOM"/>
    <property type="match status" value="1"/>
</dbReference>
<keyword evidence="4 6" id="KW-0067">ATP-binding</keyword>
<dbReference type="CDD" id="cd14014">
    <property type="entry name" value="STKc_PknB_like"/>
    <property type="match status" value="1"/>
</dbReference>
<dbReference type="PANTHER" id="PTHR43289">
    <property type="entry name" value="MITOGEN-ACTIVATED PROTEIN KINASE KINASE KINASE 20-RELATED"/>
    <property type="match status" value="1"/>
</dbReference>
<dbReference type="SUPFAM" id="SSF56112">
    <property type="entry name" value="Protein kinase-like (PK-like)"/>
    <property type="match status" value="1"/>
</dbReference>
<protein>
    <submittedName>
        <fullName evidence="9">Protein kinase</fullName>
    </submittedName>
</protein>
<dbReference type="PROSITE" id="PS50005">
    <property type="entry name" value="TPR"/>
    <property type="match status" value="1"/>
</dbReference>
<evidence type="ECO:0000259" key="8">
    <source>
        <dbReference type="PROSITE" id="PS50011"/>
    </source>
</evidence>
<evidence type="ECO:0000313" key="10">
    <source>
        <dbReference type="Proteomes" id="UP001364472"/>
    </source>
</evidence>
<keyword evidence="10" id="KW-1185">Reference proteome</keyword>
<dbReference type="RefSeq" id="WP_337335792.1">
    <property type="nucleotide sequence ID" value="NZ_JBBDHC010000015.1"/>
</dbReference>
<dbReference type="Proteomes" id="UP001364472">
    <property type="component" value="Unassembled WGS sequence"/>
</dbReference>
<dbReference type="Gene3D" id="1.10.510.10">
    <property type="entry name" value="Transferase(Phosphotransferase) domain 1"/>
    <property type="match status" value="1"/>
</dbReference>
<dbReference type="InterPro" id="IPR017441">
    <property type="entry name" value="Protein_kinase_ATP_BS"/>
</dbReference>
<dbReference type="GO" id="GO:0004674">
    <property type="term" value="F:protein serine/threonine kinase activity"/>
    <property type="evidence" value="ECO:0007669"/>
    <property type="project" value="TreeGrafter"/>
</dbReference>
<feature type="compositionally biased region" description="Basic and acidic residues" evidence="7">
    <location>
        <begin position="7"/>
        <end position="20"/>
    </location>
</feature>
<feature type="region of interest" description="Disordered" evidence="7">
    <location>
        <begin position="738"/>
        <end position="757"/>
    </location>
</feature>
<dbReference type="InterPro" id="IPR008271">
    <property type="entry name" value="Ser/Thr_kinase_AS"/>
</dbReference>
<feature type="binding site" evidence="6">
    <location>
        <position position="129"/>
    </location>
    <ligand>
        <name>ATP</name>
        <dbReference type="ChEBI" id="CHEBI:30616"/>
    </ligand>
</feature>
<dbReference type="InterPro" id="IPR000719">
    <property type="entry name" value="Prot_kinase_dom"/>
</dbReference>
<dbReference type="PANTHER" id="PTHR43289:SF6">
    <property type="entry name" value="SERINE_THREONINE-PROTEIN KINASE NEKL-3"/>
    <property type="match status" value="1"/>
</dbReference>
<dbReference type="InterPro" id="IPR011009">
    <property type="entry name" value="Kinase-like_dom_sf"/>
</dbReference>
<dbReference type="EMBL" id="JBBDHC010000015">
    <property type="protein sequence ID" value="MEJ1250089.1"/>
    <property type="molecule type" value="Genomic_DNA"/>
</dbReference>
<dbReference type="PROSITE" id="PS00108">
    <property type="entry name" value="PROTEIN_KINASE_ST"/>
    <property type="match status" value="1"/>
</dbReference>
<dbReference type="SMART" id="SM00220">
    <property type="entry name" value="S_TKc"/>
    <property type="match status" value="1"/>
</dbReference>
<dbReference type="PROSITE" id="PS00107">
    <property type="entry name" value="PROTEIN_KINASE_ATP"/>
    <property type="match status" value="1"/>
</dbReference>